<dbReference type="Proteomes" id="UP000247454">
    <property type="component" value="Unassembled WGS sequence"/>
</dbReference>
<sequence length="67" mass="7301">MTKLTKSMRACLEYHKYSEHQPGYRFSRKTIERATELGYLTSDPGGFDITSDAGLAALAEGGTNADA</sequence>
<comment type="caution">
    <text evidence="1">The sequence shown here is derived from an EMBL/GenBank/DDBJ whole genome shotgun (WGS) entry which is preliminary data.</text>
</comment>
<reference evidence="1 2" key="1">
    <citation type="submission" date="2018-06" db="EMBL/GenBank/DDBJ databases">
        <title>Genomic Encyclopedia of Type Strains, Phase III (KMG-III): the genomes of soil and plant-associated and newly described type strains.</title>
        <authorList>
            <person name="Whitman W."/>
        </authorList>
    </citation>
    <scope>NUCLEOTIDE SEQUENCE [LARGE SCALE GENOMIC DNA]</scope>
    <source>
        <strain evidence="1 2">ORS 1419</strain>
    </source>
</reference>
<proteinExistence type="predicted"/>
<dbReference type="EMBL" id="QJTF01000003">
    <property type="protein sequence ID" value="PYE89648.1"/>
    <property type="molecule type" value="Genomic_DNA"/>
</dbReference>
<evidence type="ECO:0000313" key="1">
    <source>
        <dbReference type="EMBL" id="PYE89648.1"/>
    </source>
</evidence>
<accession>A0A318T8B8</accession>
<organism evidence="1 2">
    <name type="scientific">Phyllobacterium leguminum</name>
    <dbReference type="NCBI Taxonomy" id="314237"/>
    <lineage>
        <taxon>Bacteria</taxon>
        <taxon>Pseudomonadati</taxon>
        <taxon>Pseudomonadota</taxon>
        <taxon>Alphaproteobacteria</taxon>
        <taxon>Hyphomicrobiales</taxon>
        <taxon>Phyllobacteriaceae</taxon>
        <taxon>Phyllobacterium</taxon>
    </lineage>
</organism>
<dbReference type="AlphaFoldDB" id="A0A318T8B8"/>
<name>A0A318T8B8_9HYPH</name>
<protein>
    <submittedName>
        <fullName evidence="1">Uncharacterized protein</fullName>
    </submittedName>
</protein>
<evidence type="ECO:0000313" key="2">
    <source>
        <dbReference type="Proteomes" id="UP000247454"/>
    </source>
</evidence>
<keyword evidence="2" id="KW-1185">Reference proteome</keyword>
<gene>
    <name evidence="1" type="ORF">C7477_103156</name>
</gene>